<feature type="compositionally biased region" description="Low complexity" evidence="1">
    <location>
        <begin position="957"/>
        <end position="968"/>
    </location>
</feature>
<dbReference type="PANTHER" id="PTHR47185">
    <property type="entry name" value="PX DOMAIN-CONTAINING PROTEIN YPR097W"/>
    <property type="match status" value="1"/>
</dbReference>
<feature type="compositionally biased region" description="Polar residues" evidence="1">
    <location>
        <begin position="915"/>
        <end position="934"/>
    </location>
</feature>
<dbReference type="InterPro" id="IPR036871">
    <property type="entry name" value="PX_dom_sf"/>
</dbReference>
<feature type="compositionally biased region" description="Polar residues" evidence="1">
    <location>
        <begin position="941"/>
        <end position="950"/>
    </location>
</feature>
<feature type="compositionally biased region" description="Pro residues" evidence="1">
    <location>
        <begin position="1004"/>
        <end position="1015"/>
    </location>
</feature>
<dbReference type="InterPro" id="IPR047168">
    <property type="entry name" value="LEC1-like"/>
</dbReference>
<accession>A0A9P6JVW6</accession>
<comment type="caution">
    <text evidence="3">The sequence shown here is derived from an EMBL/GenBank/DDBJ whole genome shotgun (WGS) entry which is preliminary data.</text>
</comment>
<dbReference type="CDD" id="cd06869">
    <property type="entry name" value="PX_UP2_fungi"/>
    <property type="match status" value="1"/>
</dbReference>
<name>A0A9P6JVW6_9AGAR</name>
<dbReference type="InterPro" id="IPR024555">
    <property type="entry name" value="PX-associated"/>
</dbReference>
<evidence type="ECO:0000313" key="4">
    <source>
        <dbReference type="Proteomes" id="UP000807306"/>
    </source>
</evidence>
<proteinExistence type="predicted"/>
<sequence>MPASTNDVPNLLLLRSMAFTTDPPATKPKDEEKSKTELTPLRAHYLKKSLIQLQFTRELDLITTQGPPNVSTLSYLGQPFTPPPKDAPVLDVPFLKYIFRQFFLTFPFMAAAPKDFYSQKLQPFVGALLARNISSSSILDDGDTEQATRLKLLAKLERNLSLFVGSATKLVEPEDVVRLTQADLDRLEALSAKRQKRPAKIKDFFEVNIVGVRTVVEKGRVRSRAHEEFIIRTRRTNFPDTYVSRRYGDFKTLYQELVKAHPEESIRPPPPKDRTYVNAPVTSPTSSRPSPNPVSPTRQFTSDSYADEEQGQNINYWPQSPPPAPVNSRLAREKNRLTLRSYLHSIMSTSSLASSPVIKSFLLSGPTTLTQGELEDAQRREDADRVRDEGRKKFAKEIAGRVDGLRDAIKSVKGDLMGQDGLTHVFATVKVTPNIHDLPENYQPVVEWARISLASTIFHMFIASDDASETYAGLKRIHGLMPYFMLKAALKIANPMAMIRTVMDLFLATPFGGKSLLQRMFTSSLAEEVKMLQDEINAVQEKVDDQVMCAKVQQFVNAPRDIQNMFKADAESEQMDIITVVLRSSEQPILSRDQMHRLARAHRAHSEYLKHKDSLEDSDSDEGPPNEDAWLIEDLRVLAHLYARLKDREDLINLIFEGFTADLLKDIITIFYAPLAQVYRAANIADSFSDLQNFINDLIRTVESVEELSQEDTHGTVQAFINLIQRHEQAFYSFVHKVHSKGEGLFASLMHWIELFLTVIREGLGEKVSLEYLLPHTGKEREDILLEVDKVALYHYKLKVLYEDKLRRRFGRAQGAQSEADAEDDATQALVNGVVSEFNFGDLVSGDALDMAAEDTDEEEDEESSSDEYTTSDYETGSSDESESTRESLDATPKPPPKVPAYPLSPSRPKHQPHDPTSSVNRPHQVKRSSTMNVPSPSSSRTQLPQQPQQPVRKRSLSLSRVKSLMSLNGSSSAARRSYDSLPPVPSLSAASKNHNAALSKPLPESPRSPHPPASPTRNGVKHANKPLLSQKVESSKATKKKVAAPVQPPDLQHIPLLLPVFLEMIRPSLTIQKIHQ</sequence>
<dbReference type="InterPro" id="IPR024554">
    <property type="entry name" value="LEC1-like_C"/>
</dbReference>
<feature type="region of interest" description="Disordered" evidence="1">
    <location>
        <begin position="852"/>
        <end position="1047"/>
    </location>
</feature>
<dbReference type="PROSITE" id="PS50195">
    <property type="entry name" value="PX"/>
    <property type="match status" value="1"/>
</dbReference>
<evidence type="ECO:0000259" key="2">
    <source>
        <dbReference type="PROSITE" id="PS50195"/>
    </source>
</evidence>
<feature type="compositionally biased region" description="Low complexity" evidence="1">
    <location>
        <begin position="280"/>
        <end position="289"/>
    </location>
</feature>
<dbReference type="AlphaFoldDB" id="A0A9P6JVW6"/>
<feature type="compositionally biased region" description="Acidic residues" evidence="1">
    <location>
        <begin position="852"/>
        <end position="866"/>
    </location>
</feature>
<gene>
    <name evidence="3" type="ORF">CPB83DRAFT_781747</name>
</gene>
<feature type="compositionally biased region" description="Low complexity" evidence="1">
    <location>
        <begin position="867"/>
        <end position="876"/>
    </location>
</feature>
<feature type="compositionally biased region" description="Basic and acidic residues" evidence="1">
    <location>
        <begin position="261"/>
        <end position="275"/>
    </location>
</feature>
<dbReference type="Gene3D" id="3.30.1520.10">
    <property type="entry name" value="Phox-like domain"/>
    <property type="match status" value="1"/>
</dbReference>
<organism evidence="3 4">
    <name type="scientific">Crepidotus variabilis</name>
    <dbReference type="NCBI Taxonomy" id="179855"/>
    <lineage>
        <taxon>Eukaryota</taxon>
        <taxon>Fungi</taxon>
        <taxon>Dikarya</taxon>
        <taxon>Basidiomycota</taxon>
        <taxon>Agaricomycotina</taxon>
        <taxon>Agaricomycetes</taxon>
        <taxon>Agaricomycetidae</taxon>
        <taxon>Agaricales</taxon>
        <taxon>Agaricineae</taxon>
        <taxon>Crepidotaceae</taxon>
        <taxon>Crepidotus</taxon>
    </lineage>
</organism>
<dbReference type="Proteomes" id="UP000807306">
    <property type="component" value="Unassembled WGS sequence"/>
</dbReference>
<reference evidence="3" key="1">
    <citation type="submission" date="2020-11" db="EMBL/GenBank/DDBJ databases">
        <authorList>
            <consortium name="DOE Joint Genome Institute"/>
            <person name="Ahrendt S."/>
            <person name="Riley R."/>
            <person name="Andreopoulos W."/>
            <person name="Labutti K."/>
            <person name="Pangilinan J."/>
            <person name="Ruiz-Duenas F.J."/>
            <person name="Barrasa J.M."/>
            <person name="Sanchez-Garcia M."/>
            <person name="Camarero S."/>
            <person name="Miyauchi S."/>
            <person name="Serrano A."/>
            <person name="Linde D."/>
            <person name="Babiker R."/>
            <person name="Drula E."/>
            <person name="Ayuso-Fernandez I."/>
            <person name="Pacheco R."/>
            <person name="Padilla G."/>
            <person name="Ferreira P."/>
            <person name="Barriuso J."/>
            <person name="Kellner H."/>
            <person name="Castanera R."/>
            <person name="Alfaro M."/>
            <person name="Ramirez L."/>
            <person name="Pisabarro A.G."/>
            <person name="Kuo A."/>
            <person name="Tritt A."/>
            <person name="Lipzen A."/>
            <person name="He G."/>
            <person name="Yan M."/>
            <person name="Ng V."/>
            <person name="Cullen D."/>
            <person name="Martin F."/>
            <person name="Rosso M.-N."/>
            <person name="Henrissat B."/>
            <person name="Hibbett D."/>
            <person name="Martinez A.T."/>
            <person name="Grigoriev I.V."/>
        </authorList>
    </citation>
    <scope>NUCLEOTIDE SEQUENCE</scope>
    <source>
        <strain evidence="3">CBS 506.95</strain>
    </source>
</reference>
<evidence type="ECO:0000313" key="3">
    <source>
        <dbReference type="EMBL" id="KAF9534304.1"/>
    </source>
</evidence>
<dbReference type="PANTHER" id="PTHR47185:SF1">
    <property type="entry name" value="PX DOMAIN-CONTAINING PROTEIN YPR097W"/>
    <property type="match status" value="1"/>
</dbReference>
<dbReference type="OrthoDB" id="2117459at2759"/>
<dbReference type="Pfam" id="PF12825">
    <property type="entry name" value="DUF3818"/>
    <property type="match status" value="1"/>
</dbReference>
<feature type="region of interest" description="Disordered" evidence="1">
    <location>
        <begin position="261"/>
        <end position="328"/>
    </location>
</feature>
<dbReference type="EMBL" id="MU157826">
    <property type="protein sequence ID" value="KAF9534304.1"/>
    <property type="molecule type" value="Genomic_DNA"/>
</dbReference>
<dbReference type="SUPFAM" id="SSF64268">
    <property type="entry name" value="PX domain"/>
    <property type="match status" value="1"/>
</dbReference>
<keyword evidence="4" id="KW-1185">Reference proteome</keyword>
<protein>
    <recommendedName>
        <fullName evidence="2">PX domain-containing protein</fullName>
    </recommendedName>
</protein>
<dbReference type="Pfam" id="PF12828">
    <property type="entry name" value="PXB"/>
    <property type="match status" value="1"/>
</dbReference>
<feature type="domain" description="PX" evidence="2">
    <location>
        <begin position="207"/>
        <end position="369"/>
    </location>
</feature>
<evidence type="ECO:0000256" key="1">
    <source>
        <dbReference type="SAM" id="MobiDB-lite"/>
    </source>
</evidence>
<dbReference type="InterPro" id="IPR001683">
    <property type="entry name" value="PX_dom"/>
</dbReference>
<dbReference type="GO" id="GO:0035091">
    <property type="term" value="F:phosphatidylinositol binding"/>
    <property type="evidence" value="ECO:0007669"/>
    <property type="project" value="InterPro"/>
</dbReference>
<dbReference type="Pfam" id="PF00787">
    <property type="entry name" value="PX"/>
    <property type="match status" value="1"/>
</dbReference>
<dbReference type="SMART" id="SM00312">
    <property type="entry name" value="PX"/>
    <property type="match status" value="1"/>
</dbReference>